<dbReference type="EMBL" id="CP073078">
    <property type="protein sequence ID" value="QUD86934.1"/>
    <property type="molecule type" value="Genomic_DNA"/>
</dbReference>
<proteinExistence type="predicted"/>
<dbReference type="RefSeq" id="WP_211936986.1">
    <property type="nucleotide sequence ID" value="NZ_CP073078.1"/>
</dbReference>
<gene>
    <name evidence="2" type="ORF">KCG34_17920</name>
</gene>
<keyword evidence="1" id="KW-0732">Signal</keyword>
<evidence type="ECO:0008006" key="4">
    <source>
        <dbReference type="Google" id="ProtNLM"/>
    </source>
</evidence>
<organism evidence="2 3">
    <name type="scientific">Phenylobacterium montanum</name>
    <dbReference type="NCBI Taxonomy" id="2823693"/>
    <lineage>
        <taxon>Bacteria</taxon>
        <taxon>Pseudomonadati</taxon>
        <taxon>Pseudomonadota</taxon>
        <taxon>Alphaproteobacteria</taxon>
        <taxon>Caulobacterales</taxon>
        <taxon>Caulobacteraceae</taxon>
        <taxon>Phenylobacterium</taxon>
    </lineage>
</organism>
<feature type="chain" id="PRO_5037077222" description="TonB C-terminal domain-containing protein" evidence="1">
    <location>
        <begin position="26"/>
        <end position="99"/>
    </location>
</feature>
<keyword evidence="3" id="KW-1185">Reference proteome</keyword>
<name>A0A975FXS9_9CAUL</name>
<evidence type="ECO:0000313" key="2">
    <source>
        <dbReference type="EMBL" id="QUD86934.1"/>
    </source>
</evidence>
<evidence type="ECO:0000256" key="1">
    <source>
        <dbReference type="SAM" id="SignalP"/>
    </source>
</evidence>
<feature type="signal peptide" evidence="1">
    <location>
        <begin position="1"/>
        <end position="25"/>
    </location>
</feature>
<dbReference type="AlphaFoldDB" id="A0A975FXS9"/>
<dbReference type="KEGG" id="caul:KCG34_17920"/>
<accession>A0A975FXS9</accession>
<evidence type="ECO:0000313" key="3">
    <source>
        <dbReference type="Proteomes" id="UP000676409"/>
    </source>
</evidence>
<sequence length="99" mass="9932">MLTVLALIAATAAAPQSSMTQMAAAAPAPVAAPAEDVTVVYLGCQIRQTALAECQVVNNDPVEPGAAAEALKLAAGMSVPQGLGERLGGHIVVKLNVKQ</sequence>
<dbReference type="Proteomes" id="UP000676409">
    <property type="component" value="Chromosome"/>
</dbReference>
<reference evidence="2" key="1">
    <citation type="submission" date="2021-04" db="EMBL/GenBank/DDBJ databases">
        <title>The complete genome sequence of Caulobacter sp. S6.</title>
        <authorList>
            <person name="Tang Y."/>
            <person name="Ouyang W."/>
            <person name="Liu Q."/>
            <person name="Huang B."/>
            <person name="Guo Z."/>
            <person name="Lei P."/>
        </authorList>
    </citation>
    <scope>NUCLEOTIDE SEQUENCE</scope>
    <source>
        <strain evidence="2">S6</strain>
    </source>
</reference>
<protein>
    <recommendedName>
        <fullName evidence="4">TonB C-terminal domain-containing protein</fullName>
    </recommendedName>
</protein>